<name>A0A8T4H381_9EURY</name>
<dbReference type="RefSeq" id="WP_209492436.1">
    <property type="nucleotide sequence ID" value="NZ_JAGGLC010000006.1"/>
</dbReference>
<dbReference type="Proteomes" id="UP000823736">
    <property type="component" value="Unassembled WGS sequence"/>
</dbReference>
<evidence type="ECO:0000313" key="1">
    <source>
        <dbReference type="EMBL" id="MBP1988085.1"/>
    </source>
</evidence>
<accession>A0A8T4H381</accession>
<evidence type="ECO:0008006" key="3">
    <source>
        <dbReference type="Google" id="ProtNLM"/>
    </source>
</evidence>
<sequence length="90" mass="9834">MSAPTGSESPPLIAHLVVPMDNEDHARATTRVLKQYPYNWLTVVHVVENGGRVPDKLSVKQAEMFAEDSFAALGQAISDTVTEAIRTENI</sequence>
<proteinExistence type="predicted"/>
<dbReference type="AlphaFoldDB" id="A0A8T4H381"/>
<dbReference type="EMBL" id="JAGGLC010000006">
    <property type="protein sequence ID" value="MBP1988085.1"/>
    <property type="molecule type" value="Genomic_DNA"/>
</dbReference>
<reference evidence="1" key="1">
    <citation type="submission" date="2021-03" db="EMBL/GenBank/DDBJ databases">
        <title>Genomic Encyclopedia of Type Strains, Phase IV (KMG-IV): sequencing the most valuable type-strain genomes for metagenomic binning, comparative biology and taxonomic classification.</title>
        <authorList>
            <person name="Goeker M."/>
        </authorList>
    </citation>
    <scope>NUCLEOTIDE SEQUENCE</scope>
    <source>
        <strain evidence="1">DSM 26232</strain>
    </source>
</reference>
<protein>
    <recommendedName>
        <fullName evidence="3">UspA domain-containing protein</fullName>
    </recommendedName>
</protein>
<keyword evidence="2" id="KW-1185">Reference proteome</keyword>
<evidence type="ECO:0000313" key="2">
    <source>
        <dbReference type="Proteomes" id="UP000823736"/>
    </source>
</evidence>
<gene>
    <name evidence="1" type="ORF">J2753_002597</name>
</gene>
<organism evidence="1 2">
    <name type="scientific">Halolamina salifodinae</name>
    <dbReference type="NCBI Taxonomy" id="1202767"/>
    <lineage>
        <taxon>Archaea</taxon>
        <taxon>Methanobacteriati</taxon>
        <taxon>Methanobacteriota</taxon>
        <taxon>Stenosarchaea group</taxon>
        <taxon>Halobacteria</taxon>
        <taxon>Halobacteriales</taxon>
        <taxon>Haloferacaceae</taxon>
    </lineage>
</organism>
<comment type="caution">
    <text evidence="1">The sequence shown here is derived from an EMBL/GenBank/DDBJ whole genome shotgun (WGS) entry which is preliminary data.</text>
</comment>